<dbReference type="GeneID" id="103188804"/>
<dbReference type="InterPro" id="IPR018499">
    <property type="entry name" value="Tetraspanin/Peripherin"/>
</dbReference>
<reference evidence="7" key="1">
    <citation type="journal article" date="2012" name="PLoS ONE">
        <title>Sequencing and Analysis of Full-Length cDNAs, 5'-ESTs and 3'-ESTs from a Cartilaginous Fish, the Elephant Shark (Callorhinchus milii).</title>
        <authorList>
            <person name="Tan Y.Y."/>
            <person name="Kodzius R."/>
            <person name="Tay B.H."/>
            <person name="Tay A."/>
            <person name="Brenner S."/>
            <person name="Venkatesh B."/>
        </authorList>
    </citation>
    <scope>NUCLEOTIDE SEQUENCE</scope>
    <source>
        <tissue evidence="7">Spleen</tissue>
    </source>
</reference>
<feature type="transmembrane region" description="Helical" evidence="6">
    <location>
        <begin position="206"/>
        <end position="231"/>
    </location>
</feature>
<dbReference type="CTD" id="437021"/>
<dbReference type="InterPro" id="IPR008952">
    <property type="entry name" value="Tetraspanin_EC2_sf"/>
</dbReference>
<evidence type="ECO:0000256" key="5">
    <source>
        <dbReference type="ARBA" id="ARBA00023136"/>
    </source>
</evidence>
<dbReference type="PANTHER" id="PTHR19282">
    <property type="entry name" value="TETRASPANIN"/>
    <property type="match status" value="1"/>
</dbReference>
<keyword evidence="5 6" id="KW-0472">Membrane</keyword>
<evidence type="ECO:0000256" key="2">
    <source>
        <dbReference type="ARBA" id="ARBA00006840"/>
    </source>
</evidence>
<feature type="transmembrane region" description="Helical" evidence="6">
    <location>
        <begin position="85"/>
        <end position="107"/>
    </location>
</feature>
<organism evidence="7">
    <name type="scientific">Callorhinchus milii</name>
    <name type="common">Ghost shark</name>
    <dbReference type="NCBI Taxonomy" id="7868"/>
    <lineage>
        <taxon>Eukaryota</taxon>
        <taxon>Metazoa</taxon>
        <taxon>Chordata</taxon>
        <taxon>Craniata</taxon>
        <taxon>Vertebrata</taxon>
        <taxon>Chondrichthyes</taxon>
        <taxon>Holocephali</taxon>
        <taxon>Chimaeriformes</taxon>
        <taxon>Callorhinchidae</taxon>
        <taxon>Callorhinchus</taxon>
    </lineage>
</organism>
<evidence type="ECO:0000256" key="3">
    <source>
        <dbReference type="ARBA" id="ARBA00022692"/>
    </source>
</evidence>
<dbReference type="GO" id="GO:0005886">
    <property type="term" value="C:plasma membrane"/>
    <property type="evidence" value="ECO:0007669"/>
    <property type="project" value="TreeGrafter"/>
</dbReference>
<proteinExistence type="evidence at transcript level"/>
<comment type="similarity">
    <text evidence="2 6">Belongs to the tetraspanin (TM4SF) family.</text>
</comment>
<protein>
    <recommendedName>
        <fullName evidence="6">Tetraspanin</fullName>
    </recommendedName>
</protein>
<dbReference type="KEGG" id="cmk:103188804"/>
<dbReference type="RefSeq" id="NP_001279282.1">
    <property type="nucleotide sequence ID" value="NM_001292353.1"/>
</dbReference>
<evidence type="ECO:0000313" key="7">
    <source>
        <dbReference type="EMBL" id="AFK11517.1"/>
    </source>
</evidence>
<dbReference type="PRINTS" id="PR00259">
    <property type="entry name" value="TMFOUR"/>
</dbReference>
<evidence type="ECO:0000256" key="4">
    <source>
        <dbReference type="ARBA" id="ARBA00022989"/>
    </source>
</evidence>
<feature type="transmembrane region" description="Helical" evidence="6">
    <location>
        <begin position="12"/>
        <end position="32"/>
    </location>
</feature>
<dbReference type="SUPFAM" id="SSF48652">
    <property type="entry name" value="Tetraspanin"/>
    <property type="match status" value="1"/>
</dbReference>
<name>K4FYP0_CALMI</name>
<dbReference type="PANTHER" id="PTHR19282:SF120">
    <property type="entry name" value="TETRASPANIN-36"/>
    <property type="match status" value="1"/>
</dbReference>
<feature type="transmembrane region" description="Helical" evidence="6">
    <location>
        <begin position="52"/>
        <end position="73"/>
    </location>
</feature>
<sequence length="253" mass="27895">MADCGVITSKTVLLFLSLIFWVAGAVLTYVAAALLSTYKNYANFFHDQYTVLPASVILGVALLMFGIGIIGCCSTLKESPCGLGLFLFILLLIFTAEVTAFVMAVIFRKQVHEGVDGSMTIVFKKYDGTNADSRAVDYLQKEMQCCGVNNYTYWLSTEWFAKANNYSVPISCCRASFSNCTGSLNHTELINTKGCENKLQMGLESILSYAVLVILVFAIIKFFGMISICVIGCRRRQNTYEPLSSGLYRGTYA</sequence>
<keyword evidence="3 6" id="KW-0812">Transmembrane</keyword>
<evidence type="ECO:0000256" key="6">
    <source>
        <dbReference type="RuleBase" id="RU361218"/>
    </source>
</evidence>
<dbReference type="EMBL" id="JX053289">
    <property type="protein sequence ID" value="AFK11517.1"/>
    <property type="molecule type" value="mRNA"/>
</dbReference>
<dbReference type="InterPro" id="IPR000301">
    <property type="entry name" value="Tetraspanin_animals"/>
</dbReference>
<dbReference type="OrthoDB" id="9993879at2759"/>
<comment type="subcellular location">
    <subcellularLocation>
        <location evidence="1 6">Membrane</location>
        <topology evidence="1 6">Multi-pass membrane protein</topology>
    </subcellularLocation>
</comment>
<accession>K4FYP0</accession>
<dbReference type="PIRSF" id="PIRSF002419">
    <property type="entry name" value="Tetraspanin"/>
    <property type="match status" value="1"/>
</dbReference>
<dbReference type="Pfam" id="PF00335">
    <property type="entry name" value="Tetraspanin"/>
    <property type="match status" value="1"/>
</dbReference>
<dbReference type="Gene3D" id="1.10.1450.10">
    <property type="entry name" value="Tetraspanin"/>
    <property type="match status" value="1"/>
</dbReference>
<dbReference type="AlphaFoldDB" id="K4FYP0"/>
<evidence type="ECO:0000256" key="1">
    <source>
        <dbReference type="ARBA" id="ARBA00004141"/>
    </source>
</evidence>
<keyword evidence="4 6" id="KW-1133">Transmembrane helix</keyword>